<reference evidence="2" key="1">
    <citation type="journal article" date="2017" name="Genome Biol.">
        <title>Comparative genomics reveals high biological diversity and specific adaptations in the industrially and medically important fungal genus Aspergillus.</title>
        <authorList>
            <person name="de Vries R.P."/>
            <person name="Riley R."/>
            <person name="Wiebenga A."/>
            <person name="Aguilar-Osorio G."/>
            <person name="Amillis S."/>
            <person name="Uchima C.A."/>
            <person name="Anderluh G."/>
            <person name="Asadollahi M."/>
            <person name="Askin M."/>
            <person name="Barry K."/>
            <person name="Battaglia E."/>
            <person name="Bayram O."/>
            <person name="Benocci T."/>
            <person name="Braus-Stromeyer S.A."/>
            <person name="Caldana C."/>
            <person name="Canovas D."/>
            <person name="Cerqueira G.C."/>
            <person name="Chen F."/>
            <person name="Chen W."/>
            <person name="Choi C."/>
            <person name="Clum A."/>
            <person name="Dos Santos R.A."/>
            <person name="Damasio A.R."/>
            <person name="Diallinas G."/>
            <person name="Emri T."/>
            <person name="Fekete E."/>
            <person name="Flipphi M."/>
            <person name="Freyberg S."/>
            <person name="Gallo A."/>
            <person name="Gournas C."/>
            <person name="Habgood R."/>
            <person name="Hainaut M."/>
            <person name="Harispe M.L."/>
            <person name="Henrissat B."/>
            <person name="Hilden K.S."/>
            <person name="Hope R."/>
            <person name="Hossain A."/>
            <person name="Karabika E."/>
            <person name="Karaffa L."/>
            <person name="Karanyi Z."/>
            <person name="Krasevec N."/>
            <person name="Kuo A."/>
            <person name="Kusch H."/>
            <person name="LaButti K."/>
            <person name="Lagendijk E.L."/>
            <person name="Lapidus A."/>
            <person name="Levasseur A."/>
            <person name="Lindquist E."/>
            <person name="Lipzen A."/>
            <person name="Logrieco A.F."/>
            <person name="MacCabe A."/>
            <person name="Maekelae M.R."/>
            <person name="Malavazi I."/>
            <person name="Melin P."/>
            <person name="Meyer V."/>
            <person name="Mielnichuk N."/>
            <person name="Miskei M."/>
            <person name="Molnar A.P."/>
            <person name="Mule G."/>
            <person name="Ngan C.Y."/>
            <person name="Orejas M."/>
            <person name="Orosz E."/>
            <person name="Ouedraogo J.P."/>
            <person name="Overkamp K.M."/>
            <person name="Park H.-S."/>
            <person name="Perrone G."/>
            <person name="Piumi F."/>
            <person name="Punt P.J."/>
            <person name="Ram A.F."/>
            <person name="Ramon A."/>
            <person name="Rauscher S."/>
            <person name="Record E."/>
            <person name="Riano-Pachon D.M."/>
            <person name="Robert V."/>
            <person name="Roehrig J."/>
            <person name="Ruller R."/>
            <person name="Salamov A."/>
            <person name="Salih N.S."/>
            <person name="Samson R.A."/>
            <person name="Sandor E."/>
            <person name="Sanguinetti M."/>
            <person name="Schuetze T."/>
            <person name="Sepcic K."/>
            <person name="Shelest E."/>
            <person name="Sherlock G."/>
            <person name="Sophianopoulou V."/>
            <person name="Squina F.M."/>
            <person name="Sun H."/>
            <person name="Susca A."/>
            <person name="Todd R.B."/>
            <person name="Tsang A."/>
            <person name="Unkles S.E."/>
            <person name="van de Wiele N."/>
            <person name="van Rossen-Uffink D."/>
            <person name="Oliveira J.V."/>
            <person name="Vesth T.C."/>
            <person name="Visser J."/>
            <person name="Yu J.-H."/>
            <person name="Zhou M."/>
            <person name="Andersen M.R."/>
            <person name="Archer D.B."/>
            <person name="Baker S.E."/>
            <person name="Benoit I."/>
            <person name="Brakhage A.A."/>
            <person name="Braus G.H."/>
            <person name="Fischer R."/>
            <person name="Frisvad J.C."/>
            <person name="Goldman G.H."/>
            <person name="Houbraken J."/>
            <person name="Oakley B."/>
            <person name="Pocsi I."/>
            <person name="Scazzocchio C."/>
            <person name="Seiboth B."/>
            <person name="vanKuyk P.A."/>
            <person name="Wortman J."/>
            <person name="Dyer P.S."/>
            <person name="Grigoriev I.V."/>
        </authorList>
    </citation>
    <scope>NUCLEOTIDE SEQUENCE [LARGE SCALE GENOMIC DNA]</scope>
    <source>
        <strain evidence="2">DTO 134E9</strain>
    </source>
</reference>
<dbReference type="Pfam" id="PF04299">
    <property type="entry name" value="FMN_bind_2"/>
    <property type="match status" value="1"/>
</dbReference>
<gene>
    <name evidence="1" type="ORF">ASPWEDRAFT_42441</name>
</gene>
<name>A0A1L9RHV6_ASPWE</name>
<dbReference type="InterPro" id="IPR012349">
    <property type="entry name" value="Split_barrel_FMN-bd"/>
</dbReference>
<dbReference type="VEuPathDB" id="FungiDB:ASPWEDRAFT_42441"/>
<dbReference type="EMBL" id="KV878213">
    <property type="protein sequence ID" value="OJJ34438.1"/>
    <property type="molecule type" value="Genomic_DNA"/>
</dbReference>
<evidence type="ECO:0000313" key="2">
    <source>
        <dbReference type="Proteomes" id="UP000184383"/>
    </source>
</evidence>
<protein>
    <recommendedName>
        <fullName evidence="3">Transcriptional regulator</fullName>
    </recommendedName>
</protein>
<dbReference type="InterPro" id="IPR007396">
    <property type="entry name" value="TR_PAI2-type"/>
</dbReference>
<organism evidence="1 2">
    <name type="scientific">Aspergillus wentii DTO 134E9</name>
    <dbReference type="NCBI Taxonomy" id="1073089"/>
    <lineage>
        <taxon>Eukaryota</taxon>
        <taxon>Fungi</taxon>
        <taxon>Dikarya</taxon>
        <taxon>Ascomycota</taxon>
        <taxon>Pezizomycotina</taxon>
        <taxon>Eurotiomycetes</taxon>
        <taxon>Eurotiomycetidae</taxon>
        <taxon>Eurotiales</taxon>
        <taxon>Aspergillaceae</taxon>
        <taxon>Aspergillus</taxon>
        <taxon>Aspergillus subgen. Cremei</taxon>
    </lineage>
</organism>
<dbReference type="GeneID" id="63751623"/>
<evidence type="ECO:0008006" key="3">
    <source>
        <dbReference type="Google" id="ProtNLM"/>
    </source>
</evidence>
<dbReference type="OrthoDB" id="2101473at2759"/>
<dbReference type="RefSeq" id="XP_040688114.1">
    <property type="nucleotide sequence ID" value="XM_040835775.1"/>
</dbReference>
<dbReference type="PANTHER" id="PTHR35802:SF1">
    <property type="entry name" value="PROTEASE SYNTHASE AND SPORULATION PROTEIN PAI 2"/>
    <property type="match status" value="1"/>
</dbReference>
<dbReference type="PANTHER" id="PTHR35802">
    <property type="entry name" value="PROTEASE SYNTHASE AND SPORULATION PROTEIN PAI 2"/>
    <property type="match status" value="1"/>
</dbReference>
<dbReference type="Gene3D" id="2.30.110.10">
    <property type="entry name" value="Electron Transport, Fmn-binding Protein, Chain A"/>
    <property type="match status" value="1"/>
</dbReference>
<accession>A0A1L9RHV6</accession>
<sequence>MPPHWSKIPSNNPKYVLDTLYNNRMIPIIQFTKLNHTNPGKMYLNASHAETHLPTLRQFIKDNALGTITTGIQSSSYPFLQSSHIPWIIDVADDSSETELGTLRGHIARQNPQAKAMIESANSIRPEGSSGAIQLKDEVLVLFTGPVHHYVTPKWYTETKPATGKVVPTWNYSAVQAYGKVTVYVDTNAAESTEFLSSQIDALSRHAETSIMGYTGGEKLNPWEVADAPDRYIALLQKAIMGIKVDITRLEGKFKMSQEMNKGDREGVIEGFDKLGTDVGKEMSESVRVRHEAKS</sequence>
<dbReference type="SUPFAM" id="SSF50475">
    <property type="entry name" value="FMN-binding split barrel"/>
    <property type="match status" value="1"/>
</dbReference>
<proteinExistence type="predicted"/>
<evidence type="ECO:0000313" key="1">
    <source>
        <dbReference type="EMBL" id="OJJ34438.1"/>
    </source>
</evidence>
<keyword evidence="2" id="KW-1185">Reference proteome</keyword>
<dbReference type="AlphaFoldDB" id="A0A1L9RHV6"/>
<dbReference type="Proteomes" id="UP000184383">
    <property type="component" value="Unassembled WGS sequence"/>
</dbReference>